<dbReference type="InterPro" id="IPR050606">
    <property type="entry name" value="Calponin-like"/>
</dbReference>
<dbReference type="GO" id="GO:0051015">
    <property type="term" value="F:actin filament binding"/>
    <property type="evidence" value="ECO:0007669"/>
    <property type="project" value="TreeGrafter"/>
</dbReference>
<protein>
    <recommendedName>
        <fullName evidence="2">Calponin-homology (CH) domain-containing protein</fullName>
    </recommendedName>
</protein>
<sequence>MILCKLIDKLYPGKINWNEKTFQTPKIEAMRVMRERERIAMFSKLVVEYGIPDTYTFPTESVHEKGALNLAQVCVCLRALGIEAQSKGAGPDSYWPKKSEKNVRDFSEEQLKAGQSIISLQYGTNKGASQAGMNMGKQRKIID</sequence>
<dbReference type="PROSITE" id="PS01052">
    <property type="entry name" value="CALPONIN_1"/>
    <property type="match status" value="1"/>
</dbReference>
<accession>A0AAD9JW70</accession>
<evidence type="ECO:0000313" key="4">
    <source>
        <dbReference type="Proteomes" id="UP001208570"/>
    </source>
</evidence>
<gene>
    <name evidence="3" type="ORF">LSH36_150g01026</name>
</gene>
<dbReference type="PANTHER" id="PTHR47385">
    <property type="entry name" value="CALPONIN"/>
    <property type="match status" value="1"/>
</dbReference>
<keyword evidence="4" id="KW-1185">Reference proteome</keyword>
<comment type="similarity">
    <text evidence="1">Belongs to the calponin family.</text>
</comment>
<evidence type="ECO:0000259" key="2">
    <source>
        <dbReference type="Pfam" id="PF00307"/>
    </source>
</evidence>
<dbReference type="InterPro" id="IPR001715">
    <property type="entry name" value="CH_dom"/>
</dbReference>
<dbReference type="AlphaFoldDB" id="A0AAD9JW70"/>
<dbReference type="InterPro" id="IPR003096">
    <property type="entry name" value="SM22_calponin"/>
</dbReference>
<dbReference type="Gene3D" id="1.10.418.10">
    <property type="entry name" value="Calponin-like domain"/>
    <property type="match status" value="1"/>
</dbReference>
<dbReference type="InterPro" id="IPR036872">
    <property type="entry name" value="CH_dom_sf"/>
</dbReference>
<dbReference type="GO" id="GO:0007015">
    <property type="term" value="P:actin filament organization"/>
    <property type="evidence" value="ECO:0007669"/>
    <property type="project" value="TreeGrafter"/>
</dbReference>
<comment type="caution">
    <text evidence="3">The sequence shown here is derived from an EMBL/GenBank/DDBJ whole genome shotgun (WGS) entry which is preliminary data.</text>
</comment>
<proteinExistence type="inferred from homology"/>
<feature type="domain" description="Calponin-homology (CH)" evidence="2">
    <location>
        <begin position="1"/>
        <end position="79"/>
    </location>
</feature>
<dbReference type="Pfam" id="PF00402">
    <property type="entry name" value="Calponin"/>
    <property type="match status" value="1"/>
</dbReference>
<reference evidence="3" key="1">
    <citation type="journal article" date="2023" name="Mol. Biol. Evol.">
        <title>Third-Generation Sequencing Reveals the Adaptive Role of the Epigenome in Three Deep-Sea Polychaetes.</title>
        <authorList>
            <person name="Perez M."/>
            <person name="Aroh O."/>
            <person name="Sun Y."/>
            <person name="Lan Y."/>
            <person name="Juniper S.K."/>
            <person name="Young C.R."/>
            <person name="Angers B."/>
            <person name="Qian P.Y."/>
        </authorList>
    </citation>
    <scope>NUCLEOTIDE SEQUENCE</scope>
    <source>
        <strain evidence="3">P08H-3</strain>
    </source>
</reference>
<dbReference type="PRINTS" id="PR00888">
    <property type="entry name" value="SM22CALPONIN"/>
</dbReference>
<dbReference type="PANTHER" id="PTHR47385:SF14">
    <property type="entry name" value="TRANSGELIN"/>
    <property type="match status" value="1"/>
</dbReference>
<evidence type="ECO:0000313" key="3">
    <source>
        <dbReference type="EMBL" id="KAK2159583.1"/>
    </source>
</evidence>
<dbReference type="Pfam" id="PF00307">
    <property type="entry name" value="CH"/>
    <property type="match status" value="1"/>
</dbReference>
<organism evidence="3 4">
    <name type="scientific">Paralvinella palmiformis</name>
    <dbReference type="NCBI Taxonomy" id="53620"/>
    <lineage>
        <taxon>Eukaryota</taxon>
        <taxon>Metazoa</taxon>
        <taxon>Spiralia</taxon>
        <taxon>Lophotrochozoa</taxon>
        <taxon>Annelida</taxon>
        <taxon>Polychaeta</taxon>
        <taxon>Sedentaria</taxon>
        <taxon>Canalipalpata</taxon>
        <taxon>Terebellida</taxon>
        <taxon>Terebelliformia</taxon>
        <taxon>Alvinellidae</taxon>
        <taxon>Paralvinella</taxon>
    </lineage>
</organism>
<evidence type="ECO:0000256" key="1">
    <source>
        <dbReference type="ARBA" id="ARBA00009631"/>
    </source>
</evidence>
<dbReference type="GO" id="GO:0015629">
    <property type="term" value="C:actin cytoskeleton"/>
    <property type="evidence" value="ECO:0007669"/>
    <property type="project" value="TreeGrafter"/>
</dbReference>
<dbReference type="SUPFAM" id="SSF47576">
    <property type="entry name" value="Calponin-homology domain, CH-domain"/>
    <property type="match status" value="1"/>
</dbReference>
<dbReference type="Proteomes" id="UP001208570">
    <property type="component" value="Unassembled WGS sequence"/>
</dbReference>
<dbReference type="PROSITE" id="PS51122">
    <property type="entry name" value="CALPONIN_2"/>
    <property type="match status" value="1"/>
</dbReference>
<dbReference type="InterPro" id="IPR000557">
    <property type="entry name" value="Calponin_repeat"/>
</dbReference>
<name>A0AAD9JW70_9ANNE</name>
<dbReference type="EMBL" id="JAODUP010000150">
    <property type="protein sequence ID" value="KAK2159583.1"/>
    <property type="molecule type" value="Genomic_DNA"/>
</dbReference>